<accession>A0ABV7HD61</accession>
<dbReference type="Proteomes" id="UP001595476">
    <property type="component" value="Unassembled WGS sequence"/>
</dbReference>
<dbReference type="RefSeq" id="WP_386716181.1">
    <property type="nucleotide sequence ID" value="NZ_JBHRSZ010000002.1"/>
</dbReference>
<dbReference type="EMBL" id="JBHRSZ010000002">
    <property type="protein sequence ID" value="MFC3150065.1"/>
    <property type="molecule type" value="Genomic_DNA"/>
</dbReference>
<proteinExistence type="predicted"/>
<gene>
    <name evidence="2" type="ORF">ACFOEK_03415</name>
</gene>
<protein>
    <submittedName>
        <fullName evidence="2">Uncharacterized protein</fullName>
    </submittedName>
</protein>
<keyword evidence="3" id="KW-1185">Reference proteome</keyword>
<reference evidence="3" key="1">
    <citation type="journal article" date="2019" name="Int. J. Syst. Evol. Microbiol.">
        <title>The Global Catalogue of Microorganisms (GCM) 10K type strain sequencing project: providing services to taxonomists for standard genome sequencing and annotation.</title>
        <authorList>
            <consortium name="The Broad Institute Genomics Platform"/>
            <consortium name="The Broad Institute Genome Sequencing Center for Infectious Disease"/>
            <person name="Wu L."/>
            <person name="Ma J."/>
        </authorList>
    </citation>
    <scope>NUCLEOTIDE SEQUENCE [LARGE SCALE GENOMIC DNA]</scope>
    <source>
        <strain evidence="3">KCTC 52438</strain>
    </source>
</reference>
<sequence length="262" mass="30139">MEEKEILDVKVIVALIGVCGILITALLSSFGYLFKTRVETKKSARKVLYLLLEIRYAIINSLFDPEDAAKAYFEHLFKRIKEKGIPVEPSEIEGSMHDLVKTHFHNIISAMRTDIHENLLTPFEETLLDLATVKPVLAYRLRGKEKLEAVMSHTNNYLQSYEEKISEHIEQEWLQEVLFSSSDELKEENISELIALLDEDITLLAKHCGFIDYRECRQALQKKKIEPHEYDFSELDVFIDKILIKIIEAANKSIQPTASDVG</sequence>
<keyword evidence="1" id="KW-1133">Transmembrane helix</keyword>
<evidence type="ECO:0000313" key="3">
    <source>
        <dbReference type="Proteomes" id="UP001595476"/>
    </source>
</evidence>
<organism evidence="2 3">
    <name type="scientific">Litoribrevibacter euphylliae</name>
    <dbReference type="NCBI Taxonomy" id="1834034"/>
    <lineage>
        <taxon>Bacteria</taxon>
        <taxon>Pseudomonadati</taxon>
        <taxon>Pseudomonadota</taxon>
        <taxon>Gammaproteobacteria</taxon>
        <taxon>Oceanospirillales</taxon>
        <taxon>Oceanospirillaceae</taxon>
        <taxon>Litoribrevibacter</taxon>
    </lineage>
</organism>
<evidence type="ECO:0000256" key="1">
    <source>
        <dbReference type="SAM" id="Phobius"/>
    </source>
</evidence>
<name>A0ABV7HD61_9GAMM</name>
<keyword evidence="1" id="KW-0812">Transmembrane</keyword>
<comment type="caution">
    <text evidence="2">The sequence shown here is derived from an EMBL/GenBank/DDBJ whole genome shotgun (WGS) entry which is preliminary data.</text>
</comment>
<feature type="transmembrane region" description="Helical" evidence="1">
    <location>
        <begin position="12"/>
        <end position="34"/>
    </location>
</feature>
<evidence type="ECO:0000313" key="2">
    <source>
        <dbReference type="EMBL" id="MFC3150065.1"/>
    </source>
</evidence>
<keyword evidence="1" id="KW-0472">Membrane</keyword>